<dbReference type="PANTHER" id="PTHR33112:SF16">
    <property type="entry name" value="HETEROKARYON INCOMPATIBILITY DOMAIN-CONTAINING PROTEIN"/>
    <property type="match status" value="1"/>
</dbReference>
<dbReference type="InterPro" id="IPR010730">
    <property type="entry name" value="HET"/>
</dbReference>
<keyword evidence="3" id="KW-1185">Reference proteome</keyword>
<reference evidence="2 3" key="1">
    <citation type="submission" date="2015-10" db="EMBL/GenBank/DDBJ databases">
        <title>Full genome of DAOMC 229536 Phialocephala scopiformis, a fungal endophyte of spruce producing the potent anti-insectan compound rugulosin.</title>
        <authorList>
            <consortium name="DOE Joint Genome Institute"/>
            <person name="Walker A.K."/>
            <person name="Frasz S.L."/>
            <person name="Seifert K.A."/>
            <person name="Miller J.D."/>
            <person name="Mondo S.J."/>
            <person name="Labutti K."/>
            <person name="Lipzen A."/>
            <person name="Dockter R."/>
            <person name="Kennedy M."/>
            <person name="Grigoriev I.V."/>
            <person name="Spatafora J.W."/>
        </authorList>
    </citation>
    <scope>NUCLEOTIDE SEQUENCE [LARGE SCALE GENOMIC DNA]</scope>
    <source>
        <strain evidence="2 3">CBS 120377</strain>
    </source>
</reference>
<dbReference type="Pfam" id="PF06985">
    <property type="entry name" value="HET"/>
    <property type="match status" value="1"/>
</dbReference>
<dbReference type="GeneID" id="28820780"/>
<gene>
    <name evidence="2" type="ORF">LY89DRAFT_624833</name>
</gene>
<organism evidence="2 3">
    <name type="scientific">Mollisia scopiformis</name>
    <name type="common">Conifer needle endophyte fungus</name>
    <name type="synonym">Phialocephala scopiformis</name>
    <dbReference type="NCBI Taxonomy" id="149040"/>
    <lineage>
        <taxon>Eukaryota</taxon>
        <taxon>Fungi</taxon>
        <taxon>Dikarya</taxon>
        <taxon>Ascomycota</taxon>
        <taxon>Pezizomycotina</taxon>
        <taxon>Leotiomycetes</taxon>
        <taxon>Helotiales</taxon>
        <taxon>Mollisiaceae</taxon>
        <taxon>Mollisia</taxon>
    </lineage>
</organism>
<sequence length="678" mass="76950">MSVSTAEVVLCDKCVMFKQLDAMLSPNPLDHHTSWTELCRSAKNGCLLCAAFVRCQAFKEPRALPDNFDEHMNPADTQISWRAHFVPEMLILMQKGLFFAPYDDVVNTWVELFTEPDDPLVVILSGRPIQTDSRSDVSLGLIRKWVQDCRKNHTDCNASPLKVLPTRVVDVGREDPPVDPFVFVSEGALGEWITLSHCWGGHTPLSTTSANIKERRRAIPLDEFPPTFRDAILLTRKLGFRYMWIDSLCILQDSHQDWTQESSQMYQIYAEAFMNIAASSARNPEDGIFASGNRRRDLASPIFSLATYSAKHDISGIVRIRPSMPSYPFTSLDDEPLNKRAWVLQESTLSPRRIDFGSSELHWYCRSSSIREGFPGSNDIEVSYAPTLIGGQVDLFKIPLCTSPFDPTVSVMNLFSSDPLAWWYTIVYRSYNSRKITIHTDILPAIAGIAEQIAKRTSYHYKTGLWLEDIHRGLLWQASWTINRPPATSYPSWSWASAILPWRDRNLSLHSYEDGPRAEIVDVSVVNTADNPFGEVISAALTIKSRFRTFDHWTGKNLPIYNNTEWIEDMKIANRWRDPKKNVDCATAPLGRVICTLDERPQDVDAAHKNMLRLGVICLQIGKFGHRDYPEDPGETVFALVLQPTGREVDEYRRIGIAEIPAEDGMADNWDFKTVKIV</sequence>
<name>A0A194WV03_MOLSC</name>
<evidence type="ECO:0000259" key="1">
    <source>
        <dbReference type="Pfam" id="PF06985"/>
    </source>
</evidence>
<dbReference type="InParanoid" id="A0A194WV03"/>
<dbReference type="EMBL" id="KQ947426">
    <property type="protein sequence ID" value="KUJ11494.1"/>
    <property type="molecule type" value="Genomic_DNA"/>
</dbReference>
<dbReference type="PANTHER" id="PTHR33112">
    <property type="entry name" value="DOMAIN PROTEIN, PUTATIVE-RELATED"/>
    <property type="match status" value="1"/>
</dbReference>
<evidence type="ECO:0000313" key="3">
    <source>
        <dbReference type="Proteomes" id="UP000070700"/>
    </source>
</evidence>
<dbReference type="KEGG" id="psco:LY89DRAFT_624833"/>
<proteinExistence type="predicted"/>
<feature type="domain" description="Heterokaryon incompatibility" evidence="1">
    <location>
        <begin position="192"/>
        <end position="346"/>
    </location>
</feature>
<evidence type="ECO:0000313" key="2">
    <source>
        <dbReference type="EMBL" id="KUJ11494.1"/>
    </source>
</evidence>
<dbReference type="AlphaFoldDB" id="A0A194WV03"/>
<dbReference type="OrthoDB" id="5362512at2759"/>
<accession>A0A194WV03</accession>
<dbReference type="Proteomes" id="UP000070700">
    <property type="component" value="Unassembled WGS sequence"/>
</dbReference>
<protein>
    <submittedName>
        <fullName evidence="2">HET-domain-containing protein</fullName>
    </submittedName>
</protein>
<dbReference type="RefSeq" id="XP_018065849.1">
    <property type="nucleotide sequence ID" value="XM_018211054.1"/>
</dbReference>